<comment type="caution">
    <text evidence="3">The sequence shown here is derived from an EMBL/GenBank/DDBJ whole genome shotgun (WGS) entry which is preliminary data.</text>
</comment>
<feature type="domain" description="Chitin-binding type-2" evidence="2">
    <location>
        <begin position="176"/>
        <end position="228"/>
    </location>
</feature>
<proteinExistence type="predicted"/>
<feature type="region of interest" description="Disordered" evidence="1">
    <location>
        <begin position="1"/>
        <end position="58"/>
    </location>
</feature>
<feature type="domain" description="Chitin-binding type-2" evidence="2">
    <location>
        <begin position="44"/>
        <end position="110"/>
    </location>
</feature>
<dbReference type="InterPro" id="IPR002557">
    <property type="entry name" value="Chitin-bd_dom"/>
</dbReference>
<name>A0A2G5VMQ2_9PELO</name>
<feature type="compositionally biased region" description="Basic and acidic residues" evidence="1">
    <location>
        <begin position="38"/>
        <end position="47"/>
    </location>
</feature>
<dbReference type="InterPro" id="IPR036508">
    <property type="entry name" value="Chitin-bd_dom_sf"/>
</dbReference>
<dbReference type="SMART" id="SM00494">
    <property type="entry name" value="ChtBD2"/>
    <property type="match status" value="2"/>
</dbReference>
<sequence>MPPIVATYDSSPTTISTQPAEDQPTAYAPSITPYRPSVSEDVKDKPVDASTGLSDGTHGQGCSSSFIVCSYGRLVNSIKCPLGQGYDPSIQNCRTFSQIPGQMYIFRCRTRLPLPYITLDDVLSTTTQASTTTTYDDDETVASDAPAREETTVVVVTDSYNRADDESEEEEDTGYEQKCTPGSRVSTGFCVKNYLECTATGYVEKSCRVGKLFDSNSSRCVARIACEKETIRETMSLPKFQLQQRRLTADVLMSKEKVFSLWEHAVATTFAAKKMFFRMHKNRTCVI</sequence>
<dbReference type="PROSITE" id="PS50940">
    <property type="entry name" value="CHIT_BIND_II"/>
    <property type="match status" value="2"/>
</dbReference>
<evidence type="ECO:0000259" key="2">
    <source>
        <dbReference type="PROSITE" id="PS50940"/>
    </source>
</evidence>
<reference evidence="4" key="1">
    <citation type="submission" date="2017-10" db="EMBL/GenBank/DDBJ databases">
        <title>Rapid genome shrinkage in a self-fertile nematode reveals novel sperm competition proteins.</title>
        <authorList>
            <person name="Yin D."/>
            <person name="Schwarz E.M."/>
            <person name="Thomas C.G."/>
            <person name="Felde R.L."/>
            <person name="Korf I.F."/>
            <person name="Cutter A.D."/>
            <person name="Schartner C.M."/>
            <person name="Ralston E.J."/>
            <person name="Meyer B.J."/>
            <person name="Haag E.S."/>
        </authorList>
    </citation>
    <scope>NUCLEOTIDE SEQUENCE [LARGE SCALE GENOMIC DNA]</scope>
    <source>
        <strain evidence="4">JU1422</strain>
    </source>
</reference>
<dbReference type="EMBL" id="PDUG01000001">
    <property type="protein sequence ID" value="PIC53063.1"/>
    <property type="molecule type" value="Genomic_DNA"/>
</dbReference>
<evidence type="ECO:0000313" key="4">
    <source>
        <dbReference type="Proteomes" id="UP000230233"/>
    </source>
</evidence>
<feature type="compositionally biased region" description="Polar residues" evidence="1">
    <location>
        <begin position="8"/>
        <end position="20"/>
    </location>
</feature>
<evidence type="ECO:0000256" key="1">
    <source>
        <dbReference type="SAM" id="MobiDB-lite"/>
    </source>
</evidence>
<dbReference type="Proteomes" id="UP000230233">
    <property type="component" value="Chromosome I"/>
</dbReference>
<dbReference type="GO" id="GO:0005576">
    <property type="term" value="C:extracellular region"/>
    <property type="evidence" value="ECO:0007669"/>
    <property type="project" value="InterPro"/>
</dbReference>
<dbReference type="STRING" id="1611254.A0A2G5VMQ2"/>
<evidence type="ECO:0000313" key="3">
    <source>
        <dbReference type="EMBL" id="PIC53063.1"/>
    </source>
</evidence>
<dbReference type="GO" id="GO:0008061">
    <property type="term" value="F:chitin binding"/>
    <property type="evidence" value="ECO:0007669"/>
    <property type="project" value="InterPro"/>
</dbReference>
<gene>
    <name evidence="3" type="primary">Cnig_chr_I.g2918</name>
    <name evidence="3" type="ORF">B9Z55_002918</name>
</gene>
<dbReference type="SUPFAM" id="SSF57625">
    <property type="entry name" value="Invertebrate chitin-binding proteins"/>
    <property type="match status" value="2"/>
</dbReference>
<accession>A0A2G5VMQ2</accession>
<dbReference type="OrthoDB" id="6020543at2759"/>
<dbReference type="Pfam" id="PF01607">
    <property type="entry name" value="CBM_14"/>
    <property type="match status" value="1"/>
</dbReference>
<dbReference type="AlphaFoldDB" id="A0A2G5VMQ2"/>
<keyword evidence="4" id="KW-1185">Reference proteome</keyword>
<protein>
    <recommendedName>
        <fullName evidence="2">Chitin-binding type-2 domain-containing protein</fullName>
    </recommendedName>
</protein>
<organism evidence="3 4">
    <name type="scientific">Caenorhabditis nigoni</name>
    <dbReference type="NCBI Taxonomy" id="1611254"/>
    <lineage>
        <taxon>Eukaryota</taxon>
        <taxon>Metazoa</taxon>
        <taxon>Ecdysozoa</taxon>
        <taxon>Nematoda</taxon>
        <taxon>Chromadorea</taxon>
        <taxon>Rhabditida</taxon>
        <taxon>Rhabditina</taxon>
        <taxon>Rhabditomorpha</taxon>
        <taxon>Rhabditoidea</taxon>
        <taxon>Rhabditidae</taxon>
        <taxon>Peloderinae</taxon>
        <taxon>Caenorhabditis</taxon>
    </lineage>
</organism>